<dbReference type="OrthoDB" id="206201at2759"/>
<dbReference type="PRINTS" id="PR00723">
    <property type="entry name" value="SUBTILISIN"/>
</dbReference>
<dbReference type="PROSITE" id="PS51892">
    <property type="entry name" value="SUBTILASE"/>
    <property type="match status" value="1"/>
</dbReference>
<dbReference type="GO" id="GO:0006508">
    <property type="term" value="P:proteolysis"/>
    <property type="evidence" value="ECO:0007669"/>
    <property type="project" value="UniProtKB-KW"/>
</dbReference>
<dbReference type="eggNOG" id="KOG4266">
    <property type="taxonomic scope" value="Eukaryota"/>
</dbReference>
<evidence type="ECO:0000256" key="5">
    <source>
        <dbReference type="PROSITE-ProRule" id="PRU01240"/>
    </source>
</evidence>
<dbReference type="HOGENOM" id="CLU_014424_0_0_1"/>
<protein>
    <submittedName>
        <fullName evidence="10">Pfs domain-containing protein</fullName>
    </submittedName>
</protein>
<evidence type="ECO:0000256" key="2">
    <source>
        <dbReference type="ARBA" id="ARBA00022670"/>
    </source>
</evidence>
<dbReference type="InterPro" id="IPR023827">
    <property type="entry name" value="Peptidase_S8_Asp-AS"/>
</dbReference>
<dbReference type="Pfam" id="PF00082">
    <property type="entry name" value="Peptidase_S8"/>
    <property type="match status" value="1"/>
</dbReference>
<organism evidence="10 11">
    <name type="scientific">Colletotrichum fioriniae PJ7</name>
    <dbReference type="NCBI Taxonomy" id="1445577"/>
    <lineage>
        <taxon>Eukaryota</taxon>
        <taxon>Fungi</taxon>
        <taxon>Dikarya</taxon>
        <taxon>Ascomycota</taxon>
        <taxon>Pezizomycotina</taxon>
        <taxon>Sordariomycetes</taxon>
        <taxon>Hypocreomycetidae</taxon>
        <taxon>Glomerellales</taxon>
        <taxon>Glomerellaceae</taxon>
        <taxon>Colletotrichum</taxon>
        <taxon>Colletotrichum acutatum species complex</taxon>
    </lineage>
</organism>
<name>A0A010S2P0_9PEZI</name>
<feature type="region of interest" description="Disordered" evidence="7">
    <location>
        <begin position="594"/>
        <end position="628"/>
    </location>
</feature>
<evidence type="ECO:0000256" key="3">
    <source>
        <dbReference type="ARBA" id="ARBA00022801"/>
    </source>
</evidence>
<sequence>MPISAGFCEEKDPVELLLSASRVFQDVAENLILTDEHGESPPVGYKAFLLDLKARCFWLHYLLNLVKGTILRNGCELTYRIMSKFETVVTSPQTSAAKRMAEDQPVGEVLYAFTRLWDDTSNTACKREKLQLARRWIRFPVTSEKRREFNQAIYDFAYELMAPYAGDYNTPEESTMANTRQSEPPSTVWEAVQTVFTTLVCVAEARCRCDSAHDFGARIRLGTYRKPRIGSDRDLGINFDAFLSMNQNWQETRINSPGGEEQSSVRFAIDNQEQATPTTPRPPESIPNESQVKKLCFQLHSISKKQARRLELKVTGGKLFQLRSTASLFNIDKTKDAISLAQVFRERSEAMTPRARLILGVLLGSAVLHLHDTPWLEPDWDSSKILFPRTKCSSVPLVPFIQTSLLAKQAQTALGQQETSESLDDTRSVISEDFDLDDIIQHQFPALISLAVVLMELYEAKPFEILARRYNLYVGGVFNESLGSRYLVVCEVFKRWKQDIPSYTQFPLAVDKCLNLNLWQDENGVRLEGPTLRKKMYEEVVSRLETEWIHAFSQSSIDELDAIAAEMDFWNWGQKMPEQYFREEPNISTEMLSPTPILRKRPSPQDAHSHATSTQFMGSQTNTASGQQAKENSIFAGNIKQMPLLSNMSAETTKDDKLMKFFDDEVSGRDGRDEEYVKDLPDLTSASSLIPSRSNGYKDWKKRYTQVYDKFIPGEPTSRLVRVAVLDTGLDVIHPDVEARNHQIKAKLNWLHGNAKSKNKVPDRDGHGTFTACLVLDYARDAELYVAKIADKEPTSPETIAKAIDYAVTIWKVDIISMSFGWPQKNINGYDKLEKALGRARQDSVLLFAAASNDGAIRGLSFPARDDSVIAVHSTDTLGNPSKFTPTAETFELNLATVGENIESAWPVVQCNEETNECCVARKSGTSYATPIMAGIAAFLLQYARESFPENAANLKKQKVMREVLMRISEKSPHQQPRGGYHFVDLSLHTDNLFGKDKALIDATLIDILVHT</sequence>
<evidence type="ECO:0000259" key="8">
    <source>
        <dbReference type="Pfam" id="PF00082"/>
    </source>
</evidence>
<keyword evidence="11" id="KW-1185">Reference proteome</keyword>
<dbReference type="InterPro" id="IPR015500">
    <property type="entry name" value="Peptidase_S8_subtilisin-rel"/>
</dbReference>
<dbReference type="InterPro" id="IPR056002">
    <property type="entry name" value="DUF7580"/>
</dbReference>
<feature type="active site" description="Charge relay system" evidence="5">
    <location>
        <position position="767"/>
    </location>
</feature>
<dbReference type="CDD" id="cd00306">
    <property type="entry name" value="Peptidases_S8_S53"/>
    <property type="match status" value="1"/>
</dbReference>
<evidence type="ECO:0000256" key="7">
    <source>
        <dbReference type="SAM" id="MobiDB-lite"/>
    </source>
</evidence>
<dbReference type="InterPro" id="IPR000209">
    <property type="entry name" value="Peptidase_S8/S53_dom"/>
</dbReference>
<evidence type="ECO:0000313" key="11">
    <source>
        <dbReference type="Proteomes" id="UP000020467"/>
    </source>
</evidence>
<evidence type="ECO:0000256" key="1">
    <source>
        <dbReference type="ARBA" id="ARBA00011073"/>
    </source>
</evidence>
<accession>A0A010S2P0</accession>
<dbReference type="EMBL" id="JARH01000609">
    <property type="protein sequence ID" value="EXF78838.1"/>
    <property type="molecule type" value="Genomic_DNA"/>
</dbReference>
<dbReference type="InterPro" id="IPR023828">
    <property type="entry name" value="Peptidase_S8_Ser-AS"/>
</dbReference>
<feature type="domain" description="Peptidase S8/S53" evidence="8">
    <location>
        <begin position="721"/>
        <end position="969"/>
    </location>
</feature>
<evidence type="ECO:0000256" key="4">
    <source>
        <dbReference type="ARBA" id="ARBA00022825"/>
    </source>
</evidence>
<evidence type="ECO:0000256" key="6">
    <source>
        <dbReference type="RuleBase" id="RU003355"/>
    </source>
</evidence>
<dbReference type="PANTHER" id="PTHR43399">
    <property type="entry name" value="SUBTILISIN-RELATED"/>
    <property type="match status" value="1"/>
</dbReference>
<dbReference type="AlphaFoldDB" id="A0A010S2P0"/>
<comment type="similarity">
    <text evidence="1 5 6">Belongs to the peptidase S8 family.</text>
</comment>
<keyword evidence="4 5" id="KW-0720">Serine protease</keyword>
<feature type="active site" description="Charge relay system" evidence="5">
    <location>
        <position position="727"/>
    </location>
</feature>
<gene>
    <name evidence="10" type="ORF">CFIO01_01677</name>
</gene>
<feature type="compositionally biased region" description="Polar residues" evidence="7">
    <location>
        <begin position="610"/>
        <end position="628"/>
    </location>
</feature>
<comment type="caution">
    <text evidence="10">The sequence shown here is derived from an EMBL/GenBank/DDBJ whole genome shotgun (WGS) entry which is preliminary data.</text>
</comment>
<dbReference type="KEGG" id="cfj:CFIO01_01677"/>
<dbReference type="PROSITE" id="PS00136">
    <property type="entry name" value="SUBTILASE_ASP"/>
    <property type="match status" value="1"/>
</dbReference>
<feature type="active site" description="Charge relay system" evidence="5">
    <location>
        <position position="927"/>
    </location>
</feature>
<keyword evidence="2 5" id="KW-0645">Protease</keyword>
<keyword evidence="3 5" id="KW-0378">Hydrolase</keyword>
<feature type="domain" description="DUF7580" evidence="9">
    <location>
        <begin position="187"/>
        <end position="547"/>
    </location>
</feature>
<dbReference type="GO" id="GO:0004252">
    <property type="term" value="F:serine-type endopeptidase activity"/>
    <property type="evidence" value="ECO:0007669"/>
    <property type="project" value="UniProtKB-UniRule"/>
</dbReference>
<evidence type="ECO:0000313" key="10">
    <source>
        <dbReference type="EMBL" id="EXF78838.1"/>
    </source>
</evidence>
<dbReference type="PROSITE" id="PS00138">
    <property type="entry name" value="SUBTILASE_SER"/>
    <property type="match status" value="1"/>
</dbReference>
<dbReference type="PANTHER" id="PTHR43399:SF4">
    <property type="entry name" value="CELL WALL-ASSOCIATED PROTEASE"/>
    <property type="match status" value="1"/>
</dbReference>
<dbReference type="Proteomes" id="UP000020467">
    <property type="component" value="Unassembled WGS sequence"/>
</dbReference>
<dbReference type="SUPFAM" id="SSF52743">
    <property type="entry name" value="Subtilisin-like"/>
    <property type="match status" value="1"/>
</dbReference>
<dbReference type="InterPro" id="IPR051048">
    <property type="entry name" value="Peptidase_S8/S53_subtilisin"/>
</dbReference>
<evidence type="ECO:0000259" key="9">
    <source>
        <dbReference type="Pfam" id="PF24476"/>
    </source>
</evidence>
<reference evidence="10 11" key="1">
    <citation type="submission" date="2014-02" db="EMBL/GenBank/DDBJ databases">
        <title>The genome sequence of Colletotrichum fioriniae PJ7.</title>
        <authorList>
            <person name="Baroncelli R."/>
            <person name="Thon M.R."/>
        </authorList>
    </citation>
    <scope>NUCLEOTIDE SEQUENCE [LARGE SCALE GENOMIC DNA]</scope>
    <source>
        <strain evidence="10 11">PJ7</strain>
    </source>
</reference>
<dbReference type="InterPro" id="IPR036852">
    <property type="entry name" value="Peptidase_S8/S53_dom_sf"/>
</dbReference>
<proteinExistence type="inferred from homology"/>
<dbReference type="Pfam" id="PF24476">
    <property type="entry name" value="DUF7580"/>
    <property type="match status" value="1"/>
</dbReference>
<dbReference type="Gene3D" id="3.40.50.200">
    <property type="entry name" value="Peptidase S8/S53 domain"/>
    <property type="match status" value="1"/>
</dbReference>